<evidence type="ECO:0000313" key="3">
    <source>
        <dbReference type="Proteomes" id="UP000823890"/>
    </source>
</evidence>
<dbReference type="CDD" id="cd09124">
    <property type="entry name" value="PLDc_like_TrmB_middle"/>
    <property type="match status" value="1"/>
</dbReference>
<reference evidence="2" key="1">
    <citation type="journal article" date="2021" name="PeerJ">
        <title>Extensive microbial diversity within the chicken gut microbiome revealed by metagenomics and culture.</title>
        <authorList>
            <person name="Gilroy R."/>
            <person name="Ravi A."/>
            <person name="Getino M."/>
            <person name="Pursley I."/>
            <person name="Horton D.L."/>
            <person name="Alikhan N.F."/>
            <person name="Baker D."/>
            <person name="Gharbi K."/>
            <person name="Hall N."/>
            <person name="Watson M."/>
            <person name="Adriaenssens E.M."/>
            <person name="Foster-Nyarko E."/>
            <person name="Jarju S."/>
            <person name="Secka A."/>
            <person name="Antonio M."/>
            <person name="Oren A."/>
            <person name="Chaudhuri R.R."/>
            <person name="La Ragione R."/>
            <person name="Hildebrand F."/>
            <person name="Pallen M.J."/>
        </authorList>
    </citation>
    <scope>NUCLEOTIDE SEQUENCE</scope>
    <source>
        <strain evidence="2">ChiW19-954</strain>
    </source>
</reference>
<dbReference type="InterPro" id="IPR051797">
    <property type="entry name" value="TrmB-like"/>
</dbReference>
<organism evidence="2 3">
    <name type="scientific">Candidatus Mediterraneibacter faecipullorum</name>
    <dbReference type="NCBI Taxonomy" id="2838670"/>
    <lineage>
        <taxon>Bacteria</taxon>
        <taxon>Bacillati</taxon>
        <taxon>Bacillota</taxon>
        <taxon>Clostridia</taxon>
        <taxon>Lachnospirales</taxon>
        <taxon>Lachnospiraceae</taxon>
        <taxon>Mediterraneibacter</taxon>
    </lineage>
</organism>
<name>A0A9D2NLN7_9FIRM</name>
<dbReference type="SUPFAM" id="SSF46785">
    <property type="entry name" value="Winged helix' DNA-binding domain"/>
    <property type="match status" value="1"/>
</dbReference>
<dbReference type="EMBL" id="DWWO01000038">
    <property type="protein sequence ID" value="HJC33593.1"/>
    <property type="molecule type" value="Genomic_DNA"/>
</dbReference>
<dbReference type="PANTHER" id="PTHR34293">
    <property type="entry name" value="HTH-TYPE TRANSCRIPTIONAL REGULATOR TRMBL2"/>
    <property type="match status" value="1"/>
</dbReference>
<dbReference type="Pfam" id="PF01978">
    <property type="entry name" value="TrmB"/>
    <property type="match status" value="1"/>
</dbReference>
<sequence length="238" mass="27270">MEESRVTEYLMHFGLSRQEALIYEQLQARGKQTGYEIARNTGISRSNAYTALAALVEKGAAYLVEETAKKYIPVCPEEFCGNRIRRMEKEKKWLVENLACRKPEEEGYITVEGAEHIRDRILNLLEKAEERVYLSCSCSCLESMEEELQKLVRASRKLVLITDRPYQLEGALVYVTEDKGNQIGLITDSRYVLSGEFGQGSMNNCLYSGQRNFVMLFKTALANEIELIKIRKGEKENE</sequence>
<reference evidence="2" key="2">
    <citation type="submission" date="2021-04" db="EMBL/GenBank/DDBJ databases">
        <authorList>
            <person name="Gilroy R."/>
        </authorList>
    </citation>
    <scope>NUCLEOTIDE SEQUENCE</scope>
    <source>
        <strain evidence="2">ChiW19-954</strain>
    </source>
</reference>
<comment type="caution">
    <text evidence="2">The sequence shown here is derived from an EMBL/GenBank/DDBJ whole genome shotgun (WGS) entry which is preliminary data.</text>
</comment>
<dbReference type="InterPro" id="IPR036388">
    <property type="entry name" value="WH-like_DNA-bd_sf"/>
</dbReference>
<dbReference type="AlphaFoldDB" id="A0A9D2NLN7"/>
<evidence type="ECO:0000313" key="2">
    <source>
        <dbReference type="EMBL" id="HJC33593.1"/>
    </source>
</evidence>
<dbReference type="InterPro" id="IPR036390">
    <property type="entry name" value="WH_DNA-bd_sf"/>
</dbReference>
<feature type="domain" description="Transcription regulator TrmB N-terminal" evidence="1">
    <location>
        <begin position="10"/>
        <end position="77"/>
    </location>
</feature>
<protein>
    <submittedName>
        <fullName evidence="2">HTH domain-containing protein</fullName>
    </submittedName>
</protein>
<dbReference type="Proteomes" id="UP000823890">
    <property type="component" value="Unassembled WGS sequence"/>
</dbReference>
<dbReference type="Gene3D" id="1.10.10.10">
    <property type="entry name" value="Winged helix-like DNA-binding domain superfamily/Winged helix DNA-binding domain"/>
    <property type="match status" value="1"/>
</dbReference>
<evidence type="ECO:0000259" key="1">
    <source>
        <dbReference type="Pfam" id="PF01978"/>
    </source>
</evidence>
<accession>A0A9D2NLN7</accession>
<gene>
    <name evidence="2" type="ORF">H9758_03265</name>
</gene>
<dbReference type="PANTHER" id="PTHR34293:SF1">
    <property type="entry name" value="HTH-TYPE TRANSCRIPTIONAL REGULATOR TRMBL2"/>
    <property type="match status" value="1"/>
</dbReference>
<dbReference type="InterPro" id="IPR002831">
    <property type="entry name" value="Tscrpt_reg_TrmB_N"/>
</dbReference>
<proteinExistence type="predicted"/>